<dbReference type="PANTHER" id="PTHR11961">
    <property type="entry name" value="CYTOCHROME C"/>
    <property type="match status" value="1"/>
</dbReference>
<dbReference type="InterPro" id="IPR002327">
    <property type="entry name" value="Cyt_c_1A/1B"/>
</dbReference>
<dbReference type="GO" id="GO:0009055">
    <property type="term" value="F:electron transfer activity"/>
    <property type="evidence" value="ECO:0007669"/>
    <property type="project" value="InterPro"/>
</dbReference>
<evidence type="ECO:0000256" key="6">
    <source>
        <dbReference type="PROSITE-ProRule" id="PRU00433"/>
    </source>
</evidence>
<reference evidence="9" key="2">
    <citation type="submission" date="2020-09" db="EMBL/GenBank/DDBJ databases">
        <authorList>
            <person name="Sun Q."/>
            <person name="Zhou Y."/>
        </authorList>
    </citation>
    <scope>NUCLEOTIDE SEQUENCE</scope>
    <source>
        <strain evidence="9">CGMCC 1.12921</strain>
    </source>
</reference>
<dbReference type="PRINTS" id="PR00604">
    <property type="entry name" value="CYTCHRMECIAB"/>
</dbReference>
<dbReference type="GO" id="GO:0020037">
    <property type="term" value="F:heme binding"/>
    <property type="evidence" value="ECO:0007669"/>
    <property type="project" value="InterPro"/>
</dbReference>
<dbReference type="AlphaFoldDB" id="A0A8J2V6F7"/>
<keyword evidence="7" id="KW-0732">Signal</keyword>
<evidence type="ECO:0000256" key="4">
    <source>
        <dbReference type="ARBA" id="ARBA00022982"/>
    </source>
</evidence>
<keyword evidence="4" id="KW-0249">Electron transport</keyword>
<gene>
    <name evidence="9" type="ORF">GCM10011342_11480</name>
</gene>
<comment type="caution">
    <text evidence="9">The sequence shown here is derived from an EMBL/GenBank/DDBJ whole genome shotgun (WGS) entry which is preliminary data.</text>
</comment>
<keyword evidence="10" id="KW-1185">Reference proteome</keyword>
<feature type="domain" description="Cytochrome c" evidence="8">
    <location>
        <begin position="42"/>
        <end position="142"/>
    </location>
</feature>
<reference evidence="9" key="1">
    <citation type="journal article" date="2014" name="Int. J. Syst. Evol. Microbiol.">
        <title>Complete genome sequence of Corynebacterium casei LMG S-19264T (=DSM 44701T), isolated from a smear-ripened cheese.</title>
        <authorList>
            <consortium name="US DOE Joint Genome Institute (JGI-PGF)"/>
            <person name="Walter F."/>
            <person name="Albersmeier A."/>
            <person name="Kalinowski J."/>
            <person name="Ruckert C."/>
        </authorList>
    </citation>
    <scope>NUCLEOTIDE SEQUENCE</scope>
    <source>
        <strain evidence="9">CGMCC 1.12921</strain>
    </source>
</reference>
<name>A0A8J2V6F7_9PROT</name>
<dbReference type="PROSITE" id="PS51257">
    <property type="entry name" value="PROKAR_LIPOPROTEIN"/>
    <property type="match status" value="1"/>
</dbReference>
<dbReference type="InterPro" id="IPR009056">
    <property type="entry name" value="Cyt_c-like_dom"/>
</dbReference>
<dbReference type="Proteomes" id="UP000613582">
    <property type="component" value="Unassembled WGS sequence"/>
</dbReference>
<keyword evidence="5 6" id="KW-0408">Iron</keyword>
<keyword evidence="1" id="KW-0813">Transport</keyword>
<accession>A0A8J2V6F7</accession>
<feature type="chain" id="PRO_5035248992" description="Cytochrome c domain-containing protein" evidence="7">
    <location>
        <begin position="21"/>
        <end position="142"/>
    </location>
</feature>
<dbReference type="Gene3D" id="1.10.760.10">
    <property type="entry name" value="Cytochrome c-like domain"/>
    <property type="match status" value="1"/>
</dbReference>
<dbReference type="RefSeq" id="WP_188160305.1">
    <property type="nucleotide sequence ID" value="NZ_BMGH01000001.1"/>
</dbReference>
<sequence>MTGKSNVLMALSAVSLMLLSACGNSDPATPQLSDEERLAMAPSIENGQRQFLQCAVCHDRIEGTGHRVGPNLWGIAGAPAARHEDFTYSKALERSGIVWDAASLDAYIADPKAVVPGGRMAYAGLDNDADRRDLVAYLETLE</sequence>
<protein>
    <recommendedName>
        <fullName evidence="8">Cytochrome c domain-containing protein</fullName>
    </recommendedName>
</protein>
<dbReference type="InterPro" id="IPR036909">
    <property type="entry name" value="Cyt_c-like_dom_sf"/>
</dbReference>
<evidence type="ECO:0000313" key="9">
    <source>
        <dbReference type="EMBL" id="GGD04191.1"/>
    </source>
</evidence>
<proteinExistence type="predicted"/>
<keyword evidence="3 6" id="KW-0479">Metal-binding</keyword>
<organism evidence="9 10">
    <name type="scientific">Aquisalinus flavus</name>
    <dbReference type="NCBI Taxonomy" id="1526572"/>
    <lineage>
        <taxon>Bacteria</taxon>
        <taxon>Pseudomonadati</taxon>
        <taxon>Pseudomonadota</taxon>
        <taxon>Alphaproteobacteria</taxon>
        <taxon>Parvularculales</taxon>
        <taxon>Parvularculaceae</taxon>
        <taxon>Aquisalinus</taxon>
    </lineage>
</organism>
<feature type="signal peptide" evidence="7">
    <location>
        <begin position="1"/>
        <end position="20"/>
    </location>
</feature>
<dbReference type="SUPFAM" id="SSF46626">
    <property type="entry name" value="Cytochrome c"/>
    <property type="match status" value="1"/>
</dbReference>
<dbReference type="PROSITE" id="PS51007">
    <property type="entry name" value="CYTC"/>
    <property type="match status" value="1"/>
</dbReference>
<keyword evidence="2 6" id="KW-0349">Heme</keyword>
<evidence type="ECO:0000256" key="7">
    <source>
        <dbReference type="SAM" id="SignalP"/>
    </source>
</evidence>
<dbReference type="GO" id="GO:0046872">
    <property type="term" value="F:metal ion binding"/>
    <property type="evidence" value="ECO:0007669"/>
    <property type="project" value="UniProtKB-KW"/>
</dbReference>
<evidence type="ECO:0000256" key="3">
    <source>
        <dbReference type="ARBA" id="ARBA00022723"/>
    </source>
</evidence>
<evidence type="ECO:0000259" key="8">
    <source>
        <dbReference type="PROSITE" id="PS51007"/>
    </source>
</evidence>
<evidence type="ECO:0000313" key="10">
    <source>
        <dbReference type="Proteomes" id="UP000613582"/>
    </source>
</evidence>
<evidence type="ECO:0000256" key="5">
    <source>
        <dbReference type="ARBA" id="ARBA00023004"/>
    </source>
</evidence>
<evidence type="ECO:0000256" key="1">
    <source>
        <dbReference type="ARBA" id="ARBA00022448"/>
    </source>
</evidence>
<dbReference type="EMBL" id="BMGH01000001">
    <property type="protein sequence ID" value="GGD04191.1"/>
    <property type="molecule type" value="Genomic_DNA"/>
</dbReference>
<evidence type="ECO:0000256" key="2">
    <source>
        <dbReference type="ARBA" id="ARBA00022617"/>
    </source>
</evidence>
<dbReference type="Pfam" id="PF00034">
    <property type="entry name" value="Cytochrom_C"/>
    <property type="match status" value="1"/>
</dbReference>